<dbReference type="EMBL" id="FNAC01000007">
    <property type="protein sequence ID" value="SDC83518.1"/>
    <property type="molecule type" value="Genomic_DNA"/>
</dbReference>
<feature type="domain" description="Glycosyltransferase 2-like" evidence="1">
    <location>
        <begin position="24"/>
        <end position="181"/>
    </location>
</feature>
<sequence>MCEEINMEYLGDTKPINHSQPLVSVCVPTFQHRPYISQCLESILIQKTDFPFEILIGEDFSTDGTREICMSYAEKYPEKIRLFLRDGKNKFIRNGKKTGRYNHLGLYKEARGKYVCIIDGDDYWLNPEKLSHEVELMEKFPEASICITQTQIEGVSTPTKVTEDIKLYTPKELKYEFYKGHISGWMMRNHMDEFLANPISIKAPVLDNPLFNFYKEKGKVILSPELTSFYRKNPNGTYSSNSRKRNQMDRFYLNWHLYQHVHKDTLLYLRTLLFMAKRYFANFVFNKTTA</sequence>
<dbReference type="SUPFAM" id="SSF53448">
    <property type="entry name" value="Nucleotide-diphospho-sugar transferases"/>
    <property type="match status" value="1"/>
</dbReference>
<dbReference type="InterPro" id="IPR029044">
    <property type="entry name" value="Nucleotide-diphossugar_trans"/>
</dbReference>
<dbReference type="PANTHER" id="PTHR22916">
    <property type="entry name" value="GLYCOSYLTRANSFERASE"/>
    <property type="match status" value="1"/>
</dbReference>
<dbReference type="GO" id="GO:0016758">
    <property type="term" value="F:hexosyltransferase activity"/>
    <property type="evidence" value="ECO:0007669"/>
    <property type="project" value="UniProtKB-ARBA"/>
</dbReference>
<dbReference type="STRING" id="686796.SAMN04488104_100746"/>
<keyword evidence="3" id="KW-1185">Reference proteome</keyword>
<dbReference type="OrthoDB" id="199095at2"/>
<evidence type="ECO:0000313" key="3">
    <source>
        <dbReference type="Proteomes" id="UP000199060"/>
    </source>
</evidence>
<dbReference type="RefSeq" id="WP_087938301.1">
    <property type="nucleotide sequence ID" value="NZ_FNAC01000007.1"/>
</dbReference>
<dbReference type="CDD" id="cd00761">
    <property type="entry name" value="Glyco_tranf_GTA_type"/>
    <property type="match status" value="1"/>
</dbReference>
<evidence type="ECO:0000259" key="1">
    <source>
        <dbReference type="Pfam" id="PF00535"/>
    </source>
</evidence>
<organism evidence="2 3">
    <name type="scientific">Algoriphagus faecimaris</name>
    <dbReference type="NCBI Taxonomy" id="686796"/>
    <lineage>
        <taxon>Bacteria</taxon>
        <taxon>Pseudomonadati</taxon>
        <taxon>Bacteroidota</taxon>
        <taxon>Cytophagia</taxon>
        <taxon>Cytophagales</taxon>
        <taxon>Cyclobacteriaceae</taxon>
        <taxon>Algoriphagus</taxon>
    </lineage>
</organism>
<gene>
    <name evidence="2" type="ORF">SAMN04488104_100746</name>
</gene>
<reference evidence="3" key="1">
    <citation type="submission" date="2016-10" db="EMBL/GenBank/DDBJ databases">
        <authorList>
            <person name="Varghese N."/>
            <person name="Submissions S."/>
        </authorList>
    </citation>
    <scope>NUCLEOTIDE SEQUENCE [LARGE SCALE GENOMIC DNA]</scope>
    <source>
        <strain evidence="3">DSM 23095</strain>
    </source>
</reference>
<name>A0A1G6PTZ3_9BACT</name>
<dbReference type="Gene3D" id="3.90.550.10">
    <property type="entry name" value="Spore Coat Polysaccharide Biosynthesis Protein SpsA, Chain A"/>
    <property type="match status" value="1"/>
</dbReference>
<keyword evidence="2" id="KW-0808">Transferase</keyword>
<accession>A0A1G6PTZ3</accession>
<evidence type="ECO:0000313" key="2">
    <source>
        <dbReference type="EMBL" id="SDC83518.1"/>
    </source>
</evidence>
<dbReference type="Pfam" id="PF00535">
    <property type="entry name" value="Glycos_transf_2"/>
    <property type="match status" value="1"/>
</dbReference>
<dbReference type="Proteomes" id="UP000199060">
    <property type="component" value="Unassembled WGS sequence"/>
</dbReference>
<dbReference type="InterPro" id="IPR001173">
    <property type="entry name" value="Glyco_trans_2-like"/>
</dbReference>
<protein>
    <submittedName>
        <fullName evidence="2">Glycosyltransferase involved in cell wall bisynthesis</fullName>
    </submittedName>
</protein>
<proteinExistence type="predicted"/>
<dbReference type="AlphaFoldDB" id="A0A1G6PTZ3"/>